<comment type="caution">
    <text evidence="1">The sequence shown here is derived from an EMBL/GenBank/DDBJ whole genome shotgun (WGS) entry which is preliminary data.</text>
</comment>
<keyword evidence="2" id="KW-1185">Reference proteome</keyword>
<name>A0ABM9VF50_9HYPH</name>
<reference evidence="1 2" key="1">
    <citation type="submission" date="2016-01" db="EMBL/GenBank/DDBJ databases">
        <authorList>
            <person name="Regsiter A."/>
            <person name="william w."/>
        </authorList>
    </citation>
    <scope>NUCLEOTIDE SEQUENCE [LARGE SCALE GENOMIC DNA]</scope>
    <source>
        <strain evidence="1 2">CFBP 6927</strain>
    </source>
</reference>
<sequence>MNGTRTMSDERNNFKDGVPAAAEACRVELHKMAEQAADPALLDIYEIIGERERRNRLAGSGGNVVNFPYLRTRQPGETPSFEIGAAAEEGRNILSFRWTRRKG</sequence>
<gene>
    <name evidence="1" type="ORF">AGR13a_Cc290067</name>
</gene>
<dbReference type="Proteomes" id="UP000191812">
    <property type="component" value="Unassembled WGS sequence"/>
</dbReference>
<organism evidence="1 2">
    <name type="scientific">Agrobacterium genomosp. 13 str. CFBP 6927</name>
    <dbReference type="NCBI Taxonomy" id="1183428"/>
    <lineage>
        <taxon>Bacteria</taxon>
        <taxon>Pseudomonadati</taxon>
        <taxon>Pseudomonadota</taxon>
        <taxon>Alphaproteobacteria</taxon>
        <taxon>Hyphomicrobiales</taxon>
        <taxon>Rhizobiaceae</taxon>
        <taxon>Rhizobium/Agrobacterium group</taxon>
        <taxon>Agrobacterium</taxon>
        <taxon>Agrobacterium tumefaciens complex</taxon>
    </lineage>
</organism>
<evidence type="ECO:0000313" key="1">
    <source>
        <dbReference type="EMBL" id="CUX29419.1"/>
    </source>
</evidence>
<proteinExistence type="predicted"/>
<accession>A0ABM9VF50</accession>
<dbReference type="EMBL" id="FBWH01000022">
    <property type="protein sequence ID" value="CUX29419.1"/>
    <property type="molecule type" value="Genomic_DNA"/>
</dbReference>
<evidence type="ECO:0000313" key="2">
    <source>
        <dbReference type="Proteomes" id="UP000191812"/>
    </source>
</evidence>
<protein>
    <submittedName>
        <fullName evidence="1">Uncharacterized protein</fullName>
    </submittedName>
</protein>